<dbReference type="AlphaFoldDB" id="A0A1Q2HZU3"/>
<organism evidence="3 4">
    <name type="scientific">Corynebacterium glaucum</name>
    <dbReference type="NCBI Taxonomy" id="187491"/>
    <lineage>
        <taxon>Bacteria</taxon>
        <taxon>Bacillati</taxon>
        <taxon>Actinomycetota</taxon>
        <taxon>Actinomycetes</taxon>
        <taxon>Mycobacteriales</taxon>
        <taxon>Corynebacteriaceae</taxon>
        <taxon>Corynebacterium</taxon>
    </lineage>
</organism>
<sequence length="202" mass="22044">MPEYFYADRLFNALEREDPAPGMLLVAAPGMFSPEFARTVVLVLEHNSEQTVGVVLNRRSELAVANIMPEWADLMAAPQAVYVGGPVEPQAGIGVGVTKNGVELEGHPYFTRLANKIVHVDLGADPEALADELEGMRVYAGYSGWEQGQLDDEIQRGDWYIAPALPSDVIAPGGADLWADVLRRQPMPLPLFATFPVNIEDN</sequence>
<accession>A0A1Q2HZU3</accession>
<comment type="similarity">
    <text evidence="1 2">Belongs to the UPF0301 (AlgH) family.</text>
</comment>
<gene>
    <name evidence="3" type="ORF">CGLAU_12200</name>
</gene>
<dbReference type="Proteomes" id="UP000217209">
    <property type="component" value="Chromosome"/>
</dbReference>
<dbReference type="SUPFAM" id="SSF143456">
    <property type="entry name" value="VC0467-like"/>
    <property type="match status" value="1"/>
</dbReference>
<dbReference type="KEGG" id="cgv:CGLAU_12200"/>
<dbReference type="NCBIfam" id="NF001272">
    <property type="entry name" value="PRK00228.2-4"/>
    <property type="match status" value="1"/>
</dbReference>
<dbReference type="GO" id="GO:0005829">
    <property type="term" value="C:cytosol"/>
    <property type="evidence" value="ECO:0007669"/>
    <property type="project" value="TreeGrafter"/>
</dbReference>
<evidence type="ECO:0000256" key="2">
    <source>
        <dbReference type="HAMAP-Rule" id="MF_00758"/>
    </source>
</evidence>
<dbReference type="InterPro" id="IPR003774">
    <property type="entry name" value="AlgH-like"/>
</dbReference>
<dbReference type="Gene3D" id="3.40.1740.10">
    <property type="entry name" value="VC0467-like"/>
    <property type="match status" value="1"/>
</dbReference>
<name>A0A1Q2HZU3_9CORY</name>
<reference evidence="3 4" key="1">
    <citation type="submission" date="2016-12" db="EMBL/GenBank/DDBJ databases">
        <authorList>
            <person name="Song W.-J."/>
            <person name="Kurnit D.M."/>
        </authorList>
    </citation>
    <scope>NUCLEOTIDE SEQUENCE [LARGE SCALE GENOMIC DNA]</scope>
    <source>
        <strain evidence="3 4">DSM 30827</strain>
    </source>
</reference>
<evidence type="ECO:0000313" key="3">
    <source>
        <dbReference type="EMBL" id="AQQ16368.1"/>
    </source>
</evidence>
<evidence type="ECO:0000313" key="4">
    <source>
        <dbReference type="Proteomes" id="UP000217209"/>
    </source>
</evidence>
<dbReference type="PANTHER" id="PTHR30327:SF1">
    <property type="entry name" value="UPF0301 PROTEIN YQGE"/>
    <property type="match status" value="1"/>
</dbReference>
<dbReference type="EMBL" id="CP019688">
    <property type="protein sequence ID" value="AQQ16368.1"/>
    <property type="molecule type" value="Genomic_DNA"/>
</dbReference>
<dbReference type="OrthoDB" id="9807486at2"/>
<dbReference type="PANTHER" id="PTHR30327">
    <property type="entry name" value="UNCHARACTERIZED PROTEIN YQGE"/>
    <property type="match status" value="1"/>
</dbReference>
<dbReference type="HAMAP" id="MF_00758">
    <property type="entry name" value="UPF0301"/>
    <property type="match status" value="1"/>
</dbReference>
<protein>
    <recommendedName>
        <fullName evidence="2">UPF0301 protein CGLAU_12200</fullName>
    </recommendedName>
</protein>
<proteinExistence type="inferred from homology"/>
<keyword evidence="4" id="KW-1185">Reference proteome</keyword>
<dbReference type="RefSeq" id="WP_095660927.1">
    <property type="nucleotide sequence ID" value="NZ_CP019688.1"/>
</dbReference>
<dbReference type="Pfam" id="PF02622">
    <property type="entry name" value="DUF179"/>
    <property type="match status" value="1"/>
</dbReference>
<evidence type="ECO:0000256" key="1">
    <source>
        <dbReference type="ARBA" id="ARBA00009600"/>
    </source>
</evidence>